<evidence type="ECO:0000256" key="6">
    <source>
        <dbReference type="SAM" id="Phobius"/>
    </source>
</evidence>
<dbReference type="SUPFAM" id="SSF103473">
    <property type="entry name" value="MFS general substrate transporter"/>
    <property type="match status" value="1"/>
</dbReference>
<feature type="transmembrane region" description="Helical" evidence="6">
    <location>
        <begin position="369"/>
        <end position="387"/>
    </location>
</feature>
<evidence type="ECO:0000256" key="5">
    <source>
        <dbReference type="ARBA" id="ARBA00023136"/>
    </source>
</evidence>
<comment type="subcellular location">
    <subcellularLocation>
        <location evidence="1">Membrane</location>
        <topology evidence="1">Multi-pass membrane protein</topology>
    </subcellularLocation>
</comment>
<evidence type="ECO:0000256" key="2">
    <source>
        <dbReference type="ARBA" id="ARBA00022448"/>
    </source>
</evidence>
<dbReference type="InterPro" id="IPR036259">
    <property type="entry name" value="MFS_trans_sf"/>
</dbReference>
<feature type="domain" description="Major facilitator superfamily (MFS) profile" evidence="7">
    <location>
        <begin position="93"/>
        <end position="490"/>
    </location>
</feature>
<feature type="transmembrane region" description="Helical" evidence="6">
    <location>
        <begin position="465"/>
        <end position="487"/>
    </location>
</feature>
<dbReference type="GO" id="GO:0016020">
    <property type="term" value="C:membrane"/>
    <property type="evidence" value="ECO:0007669"/>
    <property type="project" value="UniProtKB-SubCell"/>
</dbReference>
<evidence type="ECO:0000313" key="8">
    <source>
        <dbReference type="EMBL" id="RJY09734.1"/>
    </source>
</evidence>
<feature type="transmembrane region" description="Helical" evidence="6">
    <location>
        <begin position="157"/>
        <end position="178"/>
    </location>
</feature>
<comment type="caution">
    <text evidence="8">The sequence shown here is derived from an EMBL/GenBank/DDBJ whole genome shotgun (WGS) entry which is preliminary data.</text>
</comment>
<dbReference type="Proteomes" id="UP000285232">
    <property type="component" value="Unassembled WGS sequence"/>
</dbReference>
<feature type="transmembrane region" description="Helical" evidence="6">
    <location>
        <begin position="302"/>
        <end position="325"/>
    </location>
</feature>
<dbReference type="InterPro" id="IPR020846">
    <property type="entry name" value="MFS_dom"/>
</dbReference>
<accession>A0A419RVD6</accession>
<dbReference type="Gene3D" id="1.20.1250.20">
    <property type="entry name" value="MFS general substrate transporter like domains"/>
    <property type="match status" value="1"/>
</dbReference>
<dbReference type="AlphaFoldDB" id="A0A419RVD6"/>
<keyword evidence="4 6" id="KW-1133">Transmembrane helix</keyword>
<dbReference type="EMBL" id="RAHX01000001">
    <property type="protein sequence ID" value="RJY09734.1"/>
    <property type="molecule type" value="Genomic_DNA"/>
</dbReference>
<feature type="transmembrane region" description="Helical" evidence="6">
    <location>
        <begin position="216"/>
        <end position="239"/>
    </location>
</feature>
<dbReference type="PROSITE" id="PS50850">
    <property type="entry name" value="MFS"/>
    <property type="match status" value="1"/>
</dbReference>
<keyword evidence="5 6" id="KW-0472">Membrane</keyword>
<feature type="transmembrane region" description="Helical" evidence="6">
    <location>
        <begin position="337"/>
        <end position="357"/>
    </location>
</feature>
<feature type="transmembrane region" description="Helical" evidence="6">
    <location>
        <begin position="131"/>
        <end position="150"/>
    </location>
</feature>
<evidence type="ECO:0000256" key="1">
    <source>
        <dbReference type="ARBA" id="ARBA00004141"/>
    </source>
</evidence>
<dbReference type="GO" id="GO:0022857">
    <property type="term" value="F:transmembrane transporter activity"/>
    <property type="evidence" value="ECO:0007669"/>
    <property type="project" value="InterPro"/>
</dbReference>
<keyword evidence="3 6" id="KW-0812">Transmembrane</keyword>
<dbReference type="Pfam" id="PF07690">
    <property type="entry name" value="MFS_1"/>
    <property type="match status" value="1"/>
</dbReference>
<dbReference type="InterPro" id="IPR044770">
    <property type="entry name" value="MFS_spinster-like"/>
</dbReference>
<dbReference type="PANTHER" id="PTHR23505:SF79">
    <property type="entry name" value="PROTEIN SPINSTER"/>
    <property type="match status" value="1"/>
</dbReference>
<evidence type="ECO:0000313" key="9">
    <source>
        <dbReference type="Proteomes" id="UP000285232"/>
    </source>
</evidence>
<dbReference type="InterPro" id="IPR011701">
    <property type="entry name" value="MFS"/>
</dbReference>
<evidence type="ECO:0000256" key="4">
    <source>
        <dbReference type="ARBA" id="ARBA00022989"/>
    </source>
</evidence>
<organism evidence="8 9">
    <name type="scientific">Aurantiacibacter aquimixticola</name>
    <dbReference type="NCBI Taxonomy" id="1958945"/>
    <lineage>
        <taxon>Bacteria</taxon>
        <taxon>Pseudomonadati</taxon>
        <taxon>Pseudomonadota</taxon>
        <taxon>Alphaproteobacteria</taxon>
        <taxon>Sphingomonadales</taxon>
        <taxon>Erythrobacteraceae</taxon>
        <taxon>Aurantiacibacter</taxon>
    </lineage>
</organism>
<name>A0A419RVD6_9SPHN</name>
<sequence length="506" mass="52504">MIGLPFSIAPASPGDTFASLGDTRDVTDRAGKGHAFTAKGHGIGSQGHTLPRQRSQTAGFAPEHCHTCHTPPLVQAGGKGGSMRSRSRSPWFALAVLASIATVGFIDRIVVNVLVEPVKAEFGLTDLQVSLMAWAFALLNVVGGLVTARFAERVRRLTLISAGVVLWSLATALCGAAASWGQLLAARMGVGLGEAIGLPSNQSVISDYFPANRRGFAISILLLSPPLGAFIGFVGGGWIAQELGWQATFLIAAIPGFLLGFVAWFCVKEPPRGQFDPGAGEDVPPFSAVLSRLFRMPSARNLVIGSFLASGLSYAMNFFIASLLIRRFGISLGEAGLYAGLLASLPAALSILGAGWLGDRLGERRPAAYALIPGAMLLAGGPLYAIGLLQTELWLLLALVSVATFLTLGYLGITYASVQNLMHPRMRATASALLSGVYTVAGGLGPSLLGALSDTLAPTYGAAQGLALAMAAAGAVYVWAAVHYGLAARHMGSDLAKIRAGVRVGV</sequence>
<keyword evidence="2" id="KW-0813">Transport</keyword>
<reference evidence="8 9" key="1">
    <citation type="journal article" date="2017" name="Int. J. Syst. Evol. Microbiol.">
        <title>Erythrobacter aquimixticola sp. nov., isolated from the junction between the ocean and a freshwater spring.</title>
        <authorList>
            <person name="Park S."/>
            <person name="Jung Y.T."/>
            <person name="Choi S.J."/>
            <person name="Yoon J.H."/>
        </authorList>
    </citation>
    <scope>NUCLEOTIDE SEQUENCE [LARGE SCALE GENOMIC DNA]</scope>
    <source>
        <strain evidence="8 9">JSSK-14</strain>
    </source>
</reference>
<gene>
    <name evidence="8" type="ORF">D6201_10575</name>
</gene>
<dbReference type="PANTHER" id="PTHR23505">
    <property type="entry name" value="SPINSTER"/>
    <property type="match status" value="1"/>
</dbReference>
<feature type="transmembrane region" description="Helical" evidence="6">
    <location>
        <begin position="91"/>
        <end position="111"/>
    </location>
</feature>
<proteinExistence type="predicted"/>
<feature type="transmembrane region" description="Helical" evidence="6">
    <location>
        <begin position="393"/>
        <end position="418"/>
    </location>
</feature>
<feature type="transmembrane region" description="Helical" evidence="6">
    <location>
        <begin position="430"/>
        <end position="453"/>
    </location>
</feature>
<keyword evidence="9" id="KW-1185">Reference proteome</keyword>
<feature type="transmembrane region" description="Helical" evidence="6">
    <location>
        <begin position="184"/>
        <end position="204"/>
    </location>
</feature>
<dbReference type="CDD" id="cd17328">
    <property type="entry name" value="MFS_spinster_like"/>
    <property type="match status" value="1"/>
</dbReference>
<evidence type="ECO:0000259" key="7">
    <source>
        <dbReference type="PROSITE" id="PS50850"/>
    </source>
</evidence>
<evidence type="ECO:0000256" key="3">
    <source>
        <dbReference type="ARBA" id="ARBA00022692"/>
    </source>
</evidence>
<feature type="transmembrane region" description="Helical" evidence="6">
    <location>
        <begin position="245"/>
        <end position="267"/>
    </location>
</feature>
<protein>
    <submittedName>
        <fullName evidence="8">MFS transporter</fullName>
    </submittedName>
</protein>
<dbReference type="OrthoDB" id="7400989at2"/>